<evidence type="ECO:0000313" key="3">
    <source>
        <dbReference type="EMBL" id="KAG1346750.1"/>
    </source>
</evidence>
<evidence type="ECO:0000256" key="1">
    <source>
        <dbReference type="SAM" id="MobiDB-lite"/>
    </source>
</evidence>
<feature type="region of interest" description="Disordered" evidence="1">
    <location>
        <begin position="47"/>
        <end position="80"/>
    </location>
</feature>
<organism evidence="3 4">
    <name type="scientific">Cocos nucifera</name>
    <name type="common">Coconut palm</name>
    <dbReference type="NCBI Taxonomy" id="13894"/>
    <lineage>
        <taxon>Eukaryota</taxon>
        <taxon>Viridiplantae</taxon>
        <taxon>Streptophyta</taxon>
        <taxon>Embryophyta</taxon>
        <taxon>Tracheophyta</taxon>
        <taxon>Spermatophyta</taxon>
        <taxon>Magnoliopsida</taxon>
        <taxon>Liliopsida</taxon>
        <taxon>Arecaceae</taxon>
        <taxon>Arecoideae</taxon>
        <taxon>Cocoseae</taxon>
        <taxon>Attaleinae</taxon>
        <taxon>Cocos</taxon>
    </lineage>
</organism>
<proteinExistence type="predicted"/>
<comment type="caution">
    <text evidence="3">The sequence shown here is derived from an EMBL/GenBank/DDBJ whole genome shotgun (WGS) entry which is preliminary data.</text>
</comment>
<feature type="signal peptide" evidence="2">
    <location>
        <begin position="1"/>
        <end position="22"/>
    </location>
</feature>
<dbReference type="Proteomes" id="UP000797356">
    <property type="component" value="Chromosome 6"/>
</dbReference>
<feature type="chain" id="PRO_5035421708" evidence="2">
    <location>
        <begin position="23"/>
        <end position="80"/>
    </location>
</feature>
<dbReference type="AlphaFoldDB" id="A0A8K0N2N3"/>
<evidence type="ECO:0000256" key="2">
    <source>
        <dbReference type="SAM" id="SignalP"/>
    </source>
</evidence>
<name>A0A8K0N2N3_COCNU</name>
<sequence length="80" mass="8706">MASLRFCVCLILVITSIWRAESRVLNRKELTNGLVEDEAGKTMVFATTPIPGETAPGAYESKRPSPGGPDPQHHSRDPSN</sequence>
<dbReference type="EMBL" id="CM017877">
    <property type="protein sequence ID" value="KAG1346750.1"/>
    <property type="molecule type" value="Genomic_DNA"/>
</dbReference>
<dbReference type="OrthoDB" id="592437at2759"/>
<reference evidence="3" key="1">
    <citation type="journal article" date="2017" name="Gigascience">
        <title>The genome draft of coconut (Cocos nucifera).</title>
        <authorList>
            <person name="Xiao Y."/>
            <person name="Xu P."/>
            <person name="Fan H."/>
            <person name="Baudouin L."/>
            <person name="Xia W."/>
            <person name="Bocs S."/>
            <person name="Xu J."/>
            <person name="Li Q."/>
            <person name="Guo A."/>
            <person name="Zhou L."/>
            <person name="Li J."/>
            <person name="Wu Y."/>
            <person name="Ma Z."/>
            <person name="Armero A."/>
            <person name="Issali A.E."/>
            <person name="Liu N."/>
            <person name="Peng M."/>
            <person name="Yang Y."/>
        </authorList>
    </citation>
    <scope>NUCLEOTIDE SEQUENCE</scope>
    <source>
        <tissue evidence="3">Spear leaf of Hainan Tall coconut</tissue>
    </source>
</reference>
<evidence type="ECO:0000313" key="4">
    <source>
        <dbReference type="Proteomes" id="UP000797356"/>
    </source>
</evidence>
<gene>
    <name evidence="3" type="ORF">COCNU_06G005790</name>
</gene>
<reference evidence="3" key="2">
    <citation type="submission" date="2019-07" db="EMBL/GenBank/DDBJ databases">
        <authorList>
            <person name="Yang Y."/>
            <person name="Bocs S."/>
            <person name="Baudouin L."/>
        </authorList>
    </citation>
    <scope>NUCLEOTIDE SEQUENCE</scope>
    <source>
        <tissue evidence="3">Spear leaf of Hainan Tall coconut</tissue>
    </source>
</reference>
<accession>A0A8K0N2N3</accession>
<protein>
    <submittedName>
        <fullName evidence="3">Putative CLAVATA3/ESR (CLE)-related protein 1</fullName>
    </submittedName>
</protein>
<feature type="compositionally biased region" description="Basic and acidic residues" evidence="1">
    <location>
        <begin position="71"/>
        <end position="80"/>
    </location>
</feature>
<keyword evidence="2" id="KW-0732">Signal</keyword>
<keyword evidence="4" id="KW-1185">Reference proteome</keyword>